<evidence type="ECO:0000313" key="8">
    <source>
        <dbReference type="EnsemblPlants" id="Pp3c1_29030V3.1"/>
    </source>
</evidence>
<reference evidence="7 9" key="1">
    <citation type="journal article" date="2008" name="Science">
        <title>The Physcomitrella genome reveals evolutionary insights into the conquest of land by plants.</title>
        <authorList>
            <person name="Rensing S."/>
            <person name="Lang D."/>
            <person name="Zimmer A."/>
            <person name="Terry A."/>
            <person name="Salamov A."/>
            <person name="Shapiro H."/>
            <person name="Nishiyama T."/>
            <person name="Perroud P.-F."/>
            <person name="Lindquist E."/>
            <person name="Kamisugi Y."/>
            <person name="Tanahashi T."/>
            <person name="Sakakibara K."/>
            <person name="Fujita T."/>
            <person name="Oishi K."/>
            <person name="Shin-I T."/>
            <person name="Kuroki Y."/>
            <person name="Toyoda A."/>
            <person name="Suzuki Y."/>
            <person name="Hashimoto A."/>
            <person name="Yamaguchi K."/>
            <person name="Sugano A."/>
            <person name="Kohara Y."/>
            <person name="Fujiyama A."/>
            <person name="Anterola A."/>
            <person name="Aoki S."/>
            <person name="Ashton N."/>
            <person name="Barbazuk W.B."/>
            <person name="Barker E."/>
            <person name="Bennetzen J."/>
            <person name="Bezanilla M."/>
            <person name="Blankenship R."/>
            <person name="Cho S.H."/>
            <person name="Dutcher S."/>
            <person name="Estelle M."/>
            <person name="Fawcett J.A."/>
            <person name="Gundlach H."/>
            <person name="Hanada K."/>
            <person name="Heyl A."/>
            <person name="Hicks K.A."/>
            <person name="Hugh J."/>
            <person name="Lohr M."/>
            <person name="Mayer K."/>
            <person name="Melkozernov A."/>
            <person name="Murata T."/>
            <person name="Nelson D."/>
            <person name="Pils B."/>
            <person name="Prigge M."/>
            <person name="Reiss B."/>
            <person name="Renner T."/>
            <person name="Rombauts S."/>
            <person name="Rushton P."/>
            <person name="Sanderfoot A."/>
            <person name="Schween G."/>
            <person name="Shiu S.-H."/>
            <person name="Stueber K."/>
            <person name="Theodoulou F.L."/>
            <person name="Tu H."/>
            <person name="Van de Peer Y."/>
            <person name="Verrier P.J."/>
            <person name="Waters E."/>
            <person name="Wood A."/>
            <person name="Yang L."/>
            <person name="Cove D."/>
            <person name="Cuming A."/>
            <person name="Hasebe M."/>
            <person name="Lucas S."/>
            <person name="Mishler D.B."/>
            <person name="Reski R."/>
            <person name="Grigoriev I."/>
            <person name="Quatrano R.S."/>
            <person name="Boore J.L."/>
        </authorList>
    </citation>
    <scope>NUCLEOTIDE SEQUENCE [LARGE SCALE GENOMIC DNA]</scope>
    <source>
        <strain evidence="8 9">cv. Gransden 2004</strain>
    </source>
</reference>
<dbReference type="EnsemblPlants" id="Pp3c1_29030V3.3">
    <property type="protein sequence ID" value="Pp3c1_29030V3.3"/>
    <property type="gene ID" value="Pp3c1_29030"/>
</dbReference>
<dbReference type="RefSeq" id="XP_024370148.1">
    <property type="nucleotide sequence ID" value="XM_024514380.2"/>
</dbReference>
<reference evidence="8" key="3">
    <citation type="submission" date="2020-12" db="UniProtKB">
        <authorList>
            <consortium name="EnsemblPlants"/>
        </authorList>
    </citation>
    <scope>IDENTIFICATION</scope>
</reference>
<evidence type="ECO:0000313" key="7">
    <source>
        <dbReference type="EMBL" id="PNR62903.1"/>
    </source>
</evidence>
<dbReference type="Gramene" id="Pp3c1_29030V3.2">
    <property type="protein sequence ID" value="Pp3c1_29030V3.2"/>
    <property type="gene ID" value="Pp3c1_29030"/>
</dbReference>
<dbReference type="PANTHER" id="PTHR11717:SF7">
    <property type="entry name" value="LOW MOLECULAR WEIGHT PHOSPHOTYROSINE PROTEIN PHOSPHATASE"/>
    <property type="match status" value="1"/>
</dbReference>
<dbReference type="EnsemblPlants" id="Pp3c1_29030V3.2">
    <property type="protein sequence ID" value="Pp3c1_29030V3.2"/>
    <property type="gene ID" value="Pp3c1_29030"/>
</dbReference>
<dbReference type="Proteomes" id="UP000006727">
    <property type="component" value="Chromosome 1"/>
</dbReference>
<evidence type="ECO:0000256" key="4">
    <source>
        <dbReference type="PIRSR" id="PIRSR617867-1"/>
    </source>
</evidence>
<accession>A0A2K1LA50</accession>
<proteinExistence type="inferred from homology"/>
<dbReference type="Gramene" id="Pp3c1_29030V3.1">
    <property type="protein sequence ID" value="Pp3c1_29030V3.1"/>
    <property type="gene ID" value="Pp3c1_29030"/>
</dbReference>
<dbReference type="Gene3D" id="3.40.50.2300">
    <property type="match status" value="1"/>
</dbReference>
<keyword evidence="9" id="KW-1185">Reference proteome</keyword>
<gene>
    <name evidence="8" type="primary">LOC112279489</name>
    <name evidence="7" type="ORF">PHYPA_001328</name>
</gene>
<dbReference type="EMBL" id="ABEU02000001">
    <property type="protein sequence ID" value="PNR62903.1"/>
    <property type="molecule type" value="Genomic_DNA"/>
</dbReference>
<organism evidence="7">
    <name type="scientific">Physcomitrium patens</name>
    <name type="common">Spreading-leaved earth moss</name>
    <name type="synonym">Physcomitrella patens</name>
    <dbReference type="NCBI Taxonomy" id="3218"/>
    <lineage>
        <taxon>Eukaryota</taxon>
        <taxon>Viridiplantae</taxon>
        <taxon>Streptophyta</taxon>
        <taxon>Embryophyta</taxon>
        <taxon>Bryophyta</taxon>
        <taxon>Bryophytina</taxon>
        <taxon>Bryopsida</taxon>
        <taxon>Funariidae</taxon>
        <taxon>Funariales</taxon>
        <taxon>Funariaceae</taxon>
        <taxon>Physcomitrium</taxon>
    </lineage>
</organism>
<feature type="domain" description="Phosphotyrosine protein phosphatase I" evidence="6">
    <location>
        <begin position="163"/>
        <end position="328"/>
    </location>
</feature>
<dbReference type="Pfam" id="PF01451">
    <property type="entry name" value="LMWPc"/>
    <property type="match status" value="1"/>
</dbReference>
<protein>
    <recommendedName>
        <fullName evidence="6">Phosphotyrosine protein phosphatase I domain-containing protein</fullName>
    </recommendedName>
</protein>
<name>A0A2K1LA50_PHYPA</name>
<feature type="region of interest" description="Disordered" evidence="5">
    <location>
        <begin position="105"/>
        <end position="132"/>
    </location>
</feature>
<dbReference type="InterPro" id="IPR017867">
    <property type="entry name" value="Tyr_phospatase_low_mol_wt"/>
</dbReference>
<dbReference type="Gramene" id="Pp3c1_29030V3.3">
    <property type="protein sequence ID" value="Pp3c1_29030V3.3"/>
    <property type="gene ID" value="Pp3c1_29030"/>
</dbReference>
<comment type="similarity">
    <text evidence="1">Belongs to the low molecular weight phosphotyrosine protein phosphatase family.</text>
</comment>
<dbReference type="PaxDb" id="3218-PP1S21_387V6.1"/>
<dbReference type="SUPFAM" id="SSF52788">
    <property type="entry name" value="Phosphotyrosine protein phosphatases I"/>
    <property type="match status" value="1"/>
</dbReference>
<dbReference type="GeneID" id="112279489"/>
<feature type="active site" evidence="4">
    <location>
        <position position="175"/>
    </location>
</feature>
<evidence type="ECO:0000256" key="3">
    <source>
        <dbReference type="ARBA" id="ARBA00022912"/>
    </source>
</evidence>
<keyword evidence="3" id="KW-0904">Protein phosphatase</keyword>
<dbReference type="OrthoDB" id="3388at2759"/>
<dbReference type="PRINTS" id="PR00719">
    <property type="entry name" value="LMWPTPASE"/>
</dbReference>
<evidence type="ECO:0000256" key="5">
    <source>
        <dbReference type="SAM" id="MobiDB-lite"/>
    </source>
</evidence>
<evidence type="ECO:0000256" key="1">
    <source>
        <dbReference type="ARBA" id="ARBA00011063"/>
    </source>
</evidence>
<dbReference type="EnsemblPlants" id="Pp3c1_29030V3.1">
    <property type="protein sequence ID" value="Pp3c1_29030V3.1"/>
    <property type="gene ID" value="Pp3c1_29030"/>
</dbReference>
<dbReference type="GO" id="GO:0004725">
    <property type="term" value="F:protein tyrosine phosphatase activity"/>
    <property type="evidence" value="ECO:0000318"/>
    <property type="project" value="GO_Central"/>
</dbReference>
<dbReference type="SMART" id="SM00226">
    <property type="entry name" value="LMWPc"/>
    <property type="match status" value="1"/>
</dbReference>
<feature type="active site" description="Proton donor" evidence="4">
    <location>
        <position position="296"/>
    </location>
</feature>
<evidence type="ECO:0000313" key="9">
    <source>
        <dbReference type="Proteomes" id="UP000006727"/>
    </source>
</evidence>
<dbReference type="InterPro" id="IPR036196">
    <property type="entry name" value="Ptyr_pPase_sf"/>
</dbReference>
<feature type="compositionally biased region" description="Basic and acidic residues" evidence="5">
    <location>
        <begin position="119"/>
        <end position="132"/>
    </location>
</feature>
<keyword evidence="2" id="KW-0378">Hydrolase</keyword>
<dbReference type="PANTHER" id="PTHR11717">
    <property type="entry name" value="LOW MOLECULAR WEIGHT PROTEIN TYROSINE PHOSPHATASE"/>
    <property type="match status" value="1"/>
</dbReference>
<dbReference type="InterPro" id="IPR023485">
    <property type="entry name" value="Ptyr_pPase"/>
</dbReference>
<dbReference type="InterPro" id="IPR050438">
    <property type="entry name" value="LMW_PTPase"/>
</dbReference>
<evidence type="ECO:0000256" key="2">
    <source>
        <dbReference type="ARBA" id="ARBA00022801"/>
    </source>
</evidence>
<dbReference type="STRING" id="3218.A0A2K1LA50"/>
<reference evidence="7 9" key="2">
    <citation type="journal article" date="2018" name="Plant J.">
        <title>The Physcomitrella patens chromosome-scale assembly reveals moss genome structure and evolution.</title>
        <authorList>
            <person name="Lang D."/>
            <person name="Ullrich K.K."/>
            <person name="Murat F."/>
            <person name="Fuchs J."/>
            <person name="Jenkins J."/>
            <person name="Haas F.B."/>
            <person name="Piednoel M."/>
            <person name="Gundlach H."/>
            <person name="Van Bel M."/>
            <person name="Meyberg R."/>
            <person name="Vives C."/>
            <person name="Morata J."/>
            <person name="Symeonidi A."/>
            <person name="Hiss M."/>
            <person name="Muchero W."/>
            <person name="Kamisugi Y."/>
            <person name="Saleh O."/>
            <person name="Blanc G."/>
            <person name="Decker E.L."/>
            <person name="van Gessel N."/>
            <person name="Grimwood J."/>
            <person name="Hayes R.D."/>
            <person name="Graham S.W."/>
            <person name="Gunter L.E."/>
            <person name="McDaniel S.F."/>
            <person name="Hoernstein S.N.W."/>
            <person name="Larsson A."/>
            <person name="Li F.W."/>
            <person name="Perroud P.F."/>
            <person name="Phillips J."/>
            <person name="Ranjan P."/>
            <person name="Rokshar D.S."/>
            <person name="Rothfels C.J."/>
            <person name="Schneider L."/>
            <person name="Shu S."/>
            <person name="Stevenson D.W."/>
            <person name="Thummler F."/>
            <person name="Tillich M."/>
            <person name="Villarreal Aguilar J.C."/>
            <person name="Widiez T."/>
            <person name="Wong G.K."/>
            <person name="Wymore A."/>
            <person name="Zhang Y."/>
            <person name="Zimmer A.D."/>
            <person name="Quatrano R.S."/>
            <person name="Mayer K.F.X."/>
            <person name="Goodstein D."/>
            <person name="Casacuberta J.M."/>
            <person name="Vandepoele K."/>
            <person name="Reski R."/>
            <person name="Cuming A.C."/>
            <person name="Tuskan G.A."/>
            <person name="Maumus F."/>
            <person name="Salse J."/>
            <person name="Schmutz J."/>
            <person name="Rensing S.A."/>
        </authorList>
    </citation>
    <scope>NUCLEOTIDE SEQUENCE [LARGE SCALE GENOMIC DNA]</scope>
    <source>
        <strain evidence="8 9">cv. Gransden 2004</strain>
    </source>
</reference>
<evidence type="ECO:0000259" key="6">
    <source>
        <dbReference type="SMART" id="SM00226"/>
    </source>
</evidence>
<sequence length="373" mass="40399">MYTCKALVNHGATLVVGASALGSVGGDSVARAFDTSSFAISPIPCALLTLHALANSFPHFGSREGASHVFQLQRRSVGDCQGLWHSFGALVRGSKVFASSRYDSSVSVSRPGSAPDGAEAARDSPVGDEKNLPKFDVSSNCVTPVFRVSPFIQKTSDLENTKVRVLFVSEGNVCRSVYAEAIFNSLIEEQGMQEFVECASKASRDYNVGESPDPRAVSVAEEFGLKLPAGATSCVFDCQADIVLFDLLVVMDKFNASDVLKEVTVYEAIDKGARYTQKVRRLAEFCRTKKMEDIDDPLYGNMGGPEELVLLRESYEDIRASCVGLMQTIMDIKGGLQDSETLKQGVARSLGAMESLDWLVPPMLQKADPMLFN</sequence>
<dbReference type="OMA" id="NCVTPVF"/>
<dbReference type="AlphaFoldDB" id="A0A2K1LA50"/>